<organism evidence="2 3">
    <name type="scientific">Mangrovibacillus cuniculi</name>
    <dbReference type="NCBI Taxonomy" id="2593652"/>
    <lineage>
        <taxon>Bacteria</taxon>
        <taxon>Bacillati</taxon>
        <taxon>Bacillota</taxon>
        <taxon>Bacilli</taxon>
        <taxon>Bacillales</taxon>
        <taxon>Bacillaceae</taxon>
        <taxon>Mangrovibacillus</taxon>
    </lineage>
</organism>
<evidence type="ECO:0000313" key="3">
    <source>
        <dbReference type="Proteomes" id="UP000593626"/>
    </source>
</evidence>
<proteinExistence type="predicted"/>
<dbReference type="Proteomes" id="UP000593626">
    <property type="component" value="Chromosome"/>
</dbReference>
<dbReference type="RefSeq" id="WP_239672084.1">
    <property type="nucleotide sequence ID" value="NZ_CP049742.1"/>
</dbReference>
<sequence length="36" mass="3592">MVKKQKNPSKKAVSAASVKGNAGPGNEPNGGGRAKK</sequence>
<feature type="region of interest" description="Disordered" evidence="1">
    <location>
        <begin position="1"/>
        <end position="36"/>
    </location>
</feature>
<dbReference type="EMBL" id="CP049742">
    <property type="protein sequence ID" value="QPC47414.1"/>
    <property type="molecule type" value="Genomic_DNA"/>
</dbReference>
<dbReference type="Pfam" id="PF14115">
    <property type="entry name" value="YuzL"/>
    <property type="match status" value="1"/>
</dbReference>
<keyword evidence="3" id="KW-1185">Reference proteome</keyword>
<protein>
    <submittedName>
        <fullName evidence="2">YuzL family protein</fullName>
    </submittedName>
</protein>
<dbReference type="KEGG" id="mcui:G8O30_10870"/>
<dbReference type="AlphaFoldDB" id="A0A7S8CCE7"/>
<name>A0A7S8CCE7_9BACI</name>
<evidence type="ECO:0000313" key="2">
    <source>
        <dbReference type="EMBL" id="QPC47414.1"/>
    </source>
</evidence>
<gene>
    <name evidence="2" type="ORF">G8O30_10870</name>
</gene>
<dbReference type="InterPro" id="IPR025625">
    <property type="entry name" value="YuzL"/>
</dbReference>
<evidence type="ECO:0000256" key="1">
    <source>
        <dbReference type="SAM" id="MobiDB-lite"/>
    </source>
</evidence>
<reference evidence="2 3" key="1">
    <citation type="submission" date="2019-07" db="EMBL/GenBank/DDBJ databases">
        <title>Genome sequence of 2 isolates from Red Sea Mangroves.</title>
        <authorList>
            <person name="Sefrji F."/>
            <person name="Michoud G."/>
            <person name="Merlino G."/>
            <person name="Daffonchio D."/>
        </authorList>
    </citation>
    <scope>NUCLEOTIDE SEQUENCE [LARGE SCALE GENOMIC DNA]</scope>
    <source>
        <strain evidence="2 3">R1DC41</strain>
    </source>
</reference>
<accession>A0A7S8CCE7</accession>